<dbReference type="InterPro" id="IPR047087">
    <property type="entry name" value="KU70_core_dom"/>
</dbReference>
<evidence type="ECO:0000313" key="15">
    <source>
        <dbReference type="EMBL" id="ADV35594.1"/>
    </source>
</evidence>
<dbReference type="GO" id="GO:0043564">
    <property type="term" value="C:Ku70:Ku80 complex"/>
    <property type="evidence" value="ECO:0007669"/>
    <property type="project" value="InterPro"/>
</dbReference>
<dbReference type="PIRSF" id="PIRSF003033">
    <property type="entry name" value="Ku70"/>
    <property type="match status" value="1"/>
</dbReference>
<evidence type="ECO:0000256" key="7">
    <source>
        <dbReference type="ARBA" id="ARBA00022806"/>
    </source>
</evidence>
<dbReference type="InterPro" id="IPR005161">
    <property type="entry name" value="Ku_N"/>
</dbReference>
<evidence type="ECO:0000256" key="6">
    <source>
        <dbReference type="ARBA" id="ARBA00022801"/>
    </source>
</evidence>
<reference evidence="15" key="1">
    <citation type="submission" date="2010-01" db="EMBL/GenBank/DDBJ databases">
        <authorList>
            <person name="Kim R.-O."/>
            <person name="Rhee J.-S."/>
            <person name="Lee J.-S."/>
        </authorList>
    </citation>
    <scope>NUCLEOTIDE SEQUENCE</scope>
</reference>
<keyword evidence="6" id="KW-0378">Hydrolase</keyword>
<keyword evidence="10" id="KW-0233">DNA recombination</keyword>
<protein>
    <recommendedName>
        <fullName evidence="3">DNA helicase</fullName>
        <ecNumber evidence="3">3.6.4.12</ecNumber>
    </recommendedName>
</protein>
<evidence type="ECO:0000259" key="14">
    <source>
        <dbReference type="SMART" id="SM00559"/>
    </source>
</evidence>
<dbReference type="PANTHER" id="PTHR12604">
    <property type="entry name" value="KU AUTOANTIGEN DNA HELICASE"/>
    <property type="match status" value="1"/>
</dbReference>
<proteinExistence type="evidence at transcript level"/>
<comment type="catalytic activity">
    <reaction evidence="13">
        <text>ATP + H2O = ADP + phosphate + H(+)</text>
        <dbReference type="Rhea" id="RHEA:13065"/>
        <dbReference type="ChEBI" id="CHEBI:15377"/>
        <dbReference type="ChEBI" id="CHEBI:15378"/>
        <dbReference type="ChEBI" id="CHEBI:30616"/>
        <dbReference type="ChEBI" id="CHEBI:43474"/>
        <dbReference type="ChEBI" id="CHEBI:456216"/>
        <dbReference type="EC" id="3.6.4.12"/>
    </reaction>
</comment>
<dbReference type="SUPFAM" id="SSF100939">
    <property type="entry name" value="SPOC domain-like"/>
    <property type="match status" value="1"/>
</dbReference>
<dbReference type="SUPFAM" id="SSF53300">
    <property type="entry name" value="vWA-like"/>
    <property type="match status" value="1"/>
</dbReference>
<dbReference type="Gene3D" id="1.10.1600.10">
    <property type="match status" value="1"/>
</dbReference>
<dbReference type="PANTHER" id="PTHR12604:SF2">
    <property type="entry name" value="X-RAY REPAIR CROSS-COMPLEMENTING PROTEIN 6"/>
    <property type="match status" value="1"/>
</dbReference>
<evidence type="ECO:0000256" key="4">
    <source>
        <dbReference type="ARBA" id="ARBA00022741"/>
    </source>
</evidence>
<feature type="domain" description="Ku" evidence="14">
    <location>
        <begin position="262"/>
        <end position="407"/>
    </location>
</feature>
<evidence type="ECO:0000256" key="10">
    <source>
        <dbReference type="ARBA" id="ARBA00023172"/>
    </source>
</evidence>
<dbReference type="GO" id="GO:0042162">
    <property type="term" value="F:telomeric DNA binding"/>
    <property type="evidence" value="ECO:0007669"/>
    <property type="project" value="InterPro"/>
</dbReference>
<keyword evidence="12" id="KW-0539">Nucleus</keyword>
<sequence length="494" mass="57783">SMFVRAEVEDKTLFEKCMKAIQNMYQQKIYGSDKDFLGIVFFGTEQNNTSEDFPHIYTLQELDQPSAERIKEIEQFSTNFDFKNFRQEYGNSNEYALNKVFWWCSNMFSLITQKLDTRRIMLFTRKDHPHENDKTLEKLAKNKSKDLYDVGVILEVVPVVLEGEKFDFSKFYADALMLSEEEIKLLPDPAENFEELEKTVRSKDHKRRPYTHLNLEFDNNLSISCSVFNLVRECSKPTKIKLDKKTNVETKTVTRRFNPDTGEILFASDTKLALDIFGKRIAFEQDEIKSIKRFGNPALRLIGFKDLKTIKPYLYVKPGHFLYPDEKSIEGSTTLFGALLQKCLEKEKFILCEMICRINTPPRLVALYPQQEEIEEKIQMIPPGFHVLYLPFADDIRQIDRMVETKKNPEVAELFTKCINKLKFKYSPEDFKNPALQKLWFEIEAIALAREETEQVEDLTLPDNSRIEKRAGHFLDNIISELRLPEKSAQAKSK</sequence>
<organism evidence="15">
    <name type="scientific">Brachionus ibericus</name>
    <dbReference type="NCBI Taxonomy" id="183141"/>
    <lineage>
        <taxon>Eukaryota</taxon>
        <taxon>Metazoa</taxon>
        <taxon>Spiralia</taxon>
        <taxon>Gnathifera</taxon>
        <taxon>Rotifera</taxon>
        <taxon>Eurotatoria</taxon>
        <taxon>Monogononta</taxon>
        <taxon>Pseudotrocha</taxon>
        <taxon>Ploima</taxon>
        <taxon>Brachionidae</taxon>
        <taxon>Brachionus</taxon>
    </lineage>
</organism>
<dbReference type="CDD" id="cd00788">
    <property type="entry name" value="KU70"/>
    <property type="match status" value="1"/>
</dbReference>
<feature type="non-terminal residue" evidence="15">
    <location>
        <position position="1"/>
    </location>
</feature>
<evidence type="ECO:0000256" key="1">
    <source>
        <dbReference type="ARBA" id="ARBA00004123"/>
    </source>
</evidence>
<dbReference type="GO" id="GO:0005524">
    <property type="term" value="F:ATP binding"/>
    <property type="evidence" value="ECO:0007669"/>
    <property type="project" value="UniProtKB-KW"/>
</dbReference>
<evidence type="ECO:0000256" key="9">
    <source>
        <dbReference type="ARBA" id="ARBA00023125"/>
    </source>
</evidence>
<dbReference type="FunFam" id="2.40.290.10:FF:000001">
    <property type="entry name" value="X-ray repair cross complementing 6"/>
    <property type="match status" value="1"/>
</dbReference>
<dbReference type="AlphaFoldDB" id="E9KF97"/>
<dbReference type="NCBIfam" id="TIGR00578">
    <property type="entry name" value="ku70"/>
    <property type="match status" value="1"/>
</dbReference>
<dbReference type="Gene3D" id="2.40.290.10">
    <property type="match status" value="1"/>
</dbReference>
<evidence type="ECO:0000256" key="2">
    <source>
        <dbReference type="ARBA" id="ARBA00005240"/>
    </source>
</evidence>
<dbReference type="InterPro" id="IPR005160">
    <property type="entry name" value="Ku_C"/>
</dbReference>
<dbReference type="Pfam" id="PF03730">
    <property type="entry name" value="Ku_C"/>
    <property type="match status" value="1"/>
</dbReference>
<gene>
    <name evidence="15" type="primary">Ku70</name>
</gene>
<comment type="similarity">
    <text evidence="2">Belongs to the ku70 family.</text>
</comment>
<feature type="non-terminal residue" evidence="15">
    <location>
        <position position="494"/>
    </location>
</feature>
<evidence type="ECO:0000256" key="12">
    <source>
        <dbReference type="ARBA" id="ARBA00023242"/>
    </source>
</evidence>
<keyword evidence="9" id="KW-0238">DNA-binding</keyword>
<dbReference type="Gene3D" id="3.40.50.410">
    <property type="entry name" value="von Willebrand factor, type A domain"/>
    <property type="match status" value="1"/>
</dbReference>
<dbReference type="InterPro" id="IPR027388">
    <property type="entry name" value="Ku70_bridge/pillars_dom_sf"/>
</dbReference>
<keyword evidence="4" id="KW-0547">Nucleotide-binding</keyword>
<dbReference type="GO" id="GO:0000723">
    <property type="term" value="P:telomere maintenance"/>
    <property type="evidence" value="ECO:0007669"/>
    <property type="project" value="InterPro"/>
</dbReference>
<reference evidence="15" key="2">
    <citation type="journal article" date="2012" name="Gene">
        <title>Genomic organization of selected genes in the small monogonont rotifer, Brachionus koreanus.</title>
        <authorList>
            <person name="Rhee J.S."/>
            <person name="Kim R.O."/>
            <person name="Kim B.M."/>
            <person name="Dahms H.U."/>
            <person name="Lee J.S."/>
        </authorList>
    </citation>
    <scope>NUCLEOTIDE SEQUENCE</scope>
</reference>
<dbReference type="EMBL" id="GU574491">
    <property type="protein sequence ID" value="ADV35594.1"/>
    <property type="molecule type" value="mRNA"/>
</dbReference>
<evidence type="ECO:0000256" key="13">
    <source>
        <dbReference type="ARBA" id="ARBA00047995"/>
    </source>
</evidence>
<keyword evidence="7" id="KW-0347">Helicase</keyword>
<keyword evidence="8" id="KW-0067">ATP-binding</keyword>
<dbReference type="GO" id="GO:0003678">
    <property type="term" value="F:DNA helicase activity"/>
    <property type="evidence" value="ECO:0007669"/>
    <property type="project" value="UniProtKB-EC"/>
</dbReference>
<dbReference type="GO" id="GO:0016787">
    <property type="term" value="F:hydrolase activity"/>
    <property type="evidence" value="ECO:0007669"/>
    <property type="project" value="UniProtKB-KW"/>
</dbReference>
<keyword evidence="5" id="KW-0227">DNA damage</keyword>
<dbReference type="InterPro" id="IPR006165">
    <property type="entry name" value="Ku70"/>
</dbReference>
<evidence type="ECO:0000256" key="11">
    <source>
        <dbReference type="ARBA" id="ARBA00023204"/>
    </source>
</evidence>
<accession>E9KF97</accession>
<dbReference type="GO" id="GO:0003690">
    <property type="term" value="F:double-stranded DNA binding"/>
    <property type="evidence" value="ECO:0007669"/>
    <property type="project" value="TreeGrafter"/>
</dbReference>
<comment type="subcellular location">
    <subcellularLocation>
        <location evidence="1">Nucleus</location>
    </subcellularLocation>
</comment>
<dbReference type="GO" id="GO:0006303">
    <property type="term" value="P:double-strand break repair via nonhomologous end joining"/>
    <property type="evidence" value="ECO:0007669"/>
    <property type="project" value="InterPro"/>
</dbReference>
<evidence type="ECO:0000256" key="3">
    <source>
        <dbReference type="ARBA" id="ARBA00012551"/>
    </source>
</evidence>
<dbReference type="GO" id="GO:0006310">
    <property type="term" value="P:DNA recombination"/>
    <property type="evidence" value="ECO:0007669"/>
    <property type="project" value="UniProtKB-KW"/>
</dbReference>
<dbReference type="InterPro" id="IPR036465">
    <property type="entry name" value="vWFA_dom_sf"/>
</dbReference>
<evidence type="ECO:0000256" key="8">
    <source>
        <dbReference type="ARBA" id="ARBA00022840"/>
    </source>
</evidence>
<dbReference type="FunFam" id="3.40.50.410:FF:000080">
    <property type="entry name" value="X-ray repair-complementing defective repair in Chinese hamster cells 6"/>
    <property type="match status" value="1"/>
</dbReference>
<dbReference type="InterPro" id="IPR016194">
    <property type="entry name" value="SPOC-like_C_dom_sf"/>
</dbReference>
<evidence type="ECO:0000256" key="5">
    <source>
        <dbReference type="ARBA" id="ARBA00022763"/>
    </source>
</evidence>
<dbReference type="SMART" id="SM00559">
    <property type="entry name" value="Ku78"/>
    <property type="match status" value="1"/>
</dbReference>
<dbReference type="Pfam" id="PF02735">
    <property type="entry name" value="Ku"/>
    <property type="match status" value="1"/>
</dbReference>
<name>E9KF97_9BILA</name>
<dbReference type="Gene3D" id="4.10.970.10">
    <property type="entry name" value="Ku70, bridge and pillars"/>
    <property type="match status" value="1"/>
</dbReference>
<dbReference type="EC" id="3.6.4.12" evidence="3"/>
<keyword evidence="11" id="KW-0234">DNA repair</keyword>
<dbReference type="Pfam" id="PF03731">
    <property type="entry name" value="Ku_N"/>
    <property type="match status" value="1"/>
</dbReference>
<dbReference type="InterPro" id="IPR006164">
    <property type="entry name" value="DNA_bd_Ku70/Ku80"/>
</dbReference>
<dbReference type="GO" id="GO:0003684">
    <property type="term" value="F:damaged DNA binding"/>
    <property type="evidence" value="ECO:0007669"/>
    <property type="project" value="InterPro"/>
</dbReference>